<organism evidence="2 3">
    <name type="scientific">Cephalotus follicularis</name>
    <name type="common">Albany pitcher plant</name>
    <dbReference type="NCBI Taxonomy" id="3775"/>
    <lineage>
        <taxon>Eukaryota</taxon>
        <taxon>Viridiplantae</taxon>
        <taxon>Streptophyta</taxon>
        <taxon>Embryophyta</taxon>
        <taxon>Tracheophyta</taxon>
        <taxon>Spermatophyta</taxon>
        <taxon>Magnoliopsida</taxon>
        <taxon>eudicotyledons</taxon>
        <taxon>Gunneridae</taxon>
        <taxon>Pentapetalae</taxon>
        <taxon>rosids</taxon>
        <taxon>fabids</taxon>
        <taxon>Oxalidales</taxon>
        <taxon>Cephalotaceae</taxon>
        <taxon>Cephalotus</taxon>
    </lineage>
</organism>
<dbReference type="Proteomes" id="UP000187406">
    <property type="component" value="Unassembled WGS sequence"/>
</dbReference>
<feature type="compositionally biased region" description="Basic residues" evidence="1">
    <location>
        <begin position="11"/>
        <end position="27"/>
    </location>
</feature>
<evidence type="ECO:0000256" key="1">
    <source>
        <dbReference type="SAM" id="MobiDB-lite"/>
    </source>
</evidence>
<accession>A0A1Q3CED9</accession>
<proteinExistence type="predicted"/>
<keyword evidence="3" id="KW-1185">Reference proteome</keyword>
<name>A0A1Q3CED9_CEPFO</name>
<dbReference type="InParanoid" id="A0A1Q3CED9"/>
<dbReference type="PANTHER" id="PTHR48248">
    <property type="entry name" value="UVR DOMAIN-CONTAINING PROTEIN"/>
    <property type="match status" value="1"/>
</dbReference>
<dbReference type="EMBL" id="BDDD01001832">
    <property type="protein sequence ID" value="GAV78606.1"/>
    <property type="molecule type" value="Genomic_DNA"/>
</dbReference>
<dbReference type="AlphaFoldDB" id="A0A1Q3CED9"/>
<sequence>MMRSSCPVGSRRMHSKAKRRQRNRNLKAKIKQIKKEMAQIAAEQKSIEPIKEERAQIAAEQKSVREGQMELRKKFKEYECAKLKKGSIFVSKQSARTQCRLHNTKTSFKPTNLLRP</sequence>
<reference evidence="3" key="1">
    <citation type="submission" date="2016-04" db="EMBL/GenBank/DDBJ databases">
        <title>Cephalotus genome sequencing.</title>
        <authorList>
            <person name="Fukushima K."/>
            <person name="Hasebe M."/>
            <person name="Fang X."/>
        </authorList>
    </citation>
    <scope>NUCLEOTIDE SEQUENCE [LARGE SCALE GENOMIC DNA]</scope>
    <source>
        <strain evidence="3">cv. St1</strain>
    </source>
</reference>
<evidence type="ECO:0000313" key="3">
    <source>
        <dbReference type="Proteomes" id="UP000187406"/>
    </source>
</evidence>
<gene>
    <name evidence="2" type="ORF">CFOL_v3_22071</name>
</gene>
<comment type="caution">
    <text evidence="2">The sequence shown here is derived from an EMBL/GenBank/DDBJ whole genome shotgun (WGS) entry which is preliminary data.</text>
</comment>
<evidence type="ECO:0000313" key="2">
    <source>
        <dbReference type="EMBL" id="GAV78606.1"/>
    </source>
</evidence>
<dbReference type="PANTHER" id="PTHR48248:SF5">
    <property type="entry name" value="UVR DOMAIN-CONTAINING PROTEIN"/>
    <property type="match status" value="1"/>
</dbReference>
<feature type="region of interest" description="Disordered" evidence="1">
    <location>
        <begin position="1"/>
        <end position="27"/>
    </location>
</feature>
<protein>
    <submittedName>
        <fullName evidence="2">Uncharacterized protein</fullName>
    </submittedName>
</protein>